<evidence type="ECO:0000256" key="3">
    <source>
        <dbReference type="SAM" id="SignalP"/>
    </source>
</evidence>
<dbReference type="InterPro" id="IPR043504">
    <property type="entry name" value="Peptidase_S1_PA_chymotrypsin"/>
</dbReference>
<dbReference type="Pfam" id="PF00089">
    <property type="entry name" value="Trypsin"/>
    <property type="match status" value="2"/>
</dbReference>
<feature type="signal peptide" evidence="3">
    <location>
        <begin position="1"/>
        <end position="21"/>
    </location>
</feature>
<keyword evidence="1" id="KW-1015">Disulfide bond</keyword>
<dbReference type="InterPro" id="IPR001314">
    <property type="entry name" value="Peptidase_S1A"/>
</dbReference>
<dbReference type="PANTHER" id="PTHR24252:SF7">
    <property type="entry name" value="HYALIN"/>
    <property type="match status" value="1"/>
</dbReference>
<protein>
    <recommendedName>
        <fullName evidence="4">Peptidase S1 domain-containing protein</fullName>
    </recommendedName>
</protein>
<sequence>MEVPYFTLFLRILFLIHGLDGFGGEEEPLKRQNPPCSSTQTLTNGQSSPLNTGTNLNIASCSWKFTCPNNMTLQCSIAYVPCPQTTFVANNIRYYYHDHNNPDHNNPDHNNPDHNNPDHNNPDHNNPDHNNPDSYGYSNDSYVCGVSQLAPMLGRSMETKKTQEEDLDRIVGGTAVLDQRKYPWMAYFGGCGGALINDRYVLTAAHCITSQSATVSVTLGDLDKSNPSDGDTITISATPIVHPQYNAQTIDNDVALLQLNTSVDFTAHPTIRPICLSSSAKPVAGQNVVIAGWGTTSFGGSVSSVMREAVVKIDDQATCASAYNPYAGGTGRSITGNMFCASGQGMDACQVGRRDGNFLIMITFEIDFKGKGDSGGPAMQKNTDGSFVEIGIVSWGYGCADPLFPGVYTVVANYVDNFIRDNTKDAVVCRPLPPIRGKE</sequence>
<evidence type="ECO:0000259" key="4">
    <source>
        <dbReference type="PROSITE" id="PS50240"/>
    </source>
</evidence>
<dbReference type="GO" id="GO:0006508">
    <property type="term" value="P:proteolysis"/>
    <property type="evidence" value="ECO:0007669"/>
    <property type="project" value="InterPro"/>
</dbReference>
<proteinExistence type="predicted"/>
<organism evidence="5">
    <name type="scientific">Darwinula stevensoni</name>
    <dbReference type="NCBI Taxonomy" id="69355"/>
    <lineage>
        <taxon>Eukaryota</taxon>
        <taxon>Metazoa</taxon>
        <taxon>Ecdysozoa</taxon>
        <taxon>Arthropoda</taxon>
        <taxon>Crustacea</taxon>
        <taxon>Oligostraca</taxon>
        <taxon>Ostracoda</taxon>
        <taxon>Podocopa</taxon>
        <taxon>Podocopida</taxon>
        <taxon>Darwinulocopina</taxon>
        <taxon>Darwinuloidea</taxon>
        <taxon>Darwinulidae</taxon>
        <taxon>Darwinula</taxon>
    </lineage>
</organism>
<evidence type="ECO:0000313" key="6">
    <source>
        <dbReference type="Proteomes" id="UP000677054"/>
    </source>
</evidence>
<dbReference type="InterPro" id="IPR009003">
    <property type="entry name" value="Peptidase_S1_PA"/>
</dbReference>
<dbReference type="FunFam" id="2.40.10.10:FF:000068">
    <property type="entry name" value="transmembrane protease serine 2"/>
    <property type="match status" value="1"/>
</dbReference>
<dbReference type="PROSITE" id="PS50240">
    <property type="entry name" value="TRYPSIN_DOM"/>
    <property type="match status" value="1"/>
</dbReference>
<dbReference type="Proteomes" id="UP000677054">
    <property type="component" value="Unassembled WGS sequence"/>
</dbReference>
<dbReference type="OrthoDB" id="93664at2759"/>
<keyword evidence="6" id="KW-1185">Reference proteome</keyword>
<dbReference type="SUPFAM" id="SSF50494">
    <property type="entry name" value="Trypsin-like serine proteases"/>
    <property type="match status" value="1"/>
</dbReference>
<dbReference type="CDD" id="cd00190">
    <property type="entry name" value="Tryp_SPc"/>
    <property type="match status" value="1"/>
</dbReference>
<dbReference type="SMART" id="SM00020">
    <property type="entry name" value="Tryp_SPc"/>
    <property type="match status" value="1"/>
</dbReference>
<dbReference type="EMBL" id="CAJPEV010000128">
    <property type="protein sequence ID" value="CAG0881038.1"/>
    <property type="molecule type" value="Genomic_DNA"/>
</dbReference>
<dbReference type="PROSITE" id="PS00134">
    <property type="entry name" value="TRYPSIN_HIS"/>
    <property type="match status" value="1"/>
</dbReference>
<feature type="compositionally biased region" description="Basic and acidic residues" evidence="2">
    <location>
        <begin position="98"/>
        <end position="131"/>
    </location>
</feature>
<feature type="domain" description="Peptidase S1" evidence="4">
    <location>
        <begin position="170"/>
        <end position="424"/>
    </location>
</feature>
<evidence type="ECO:0000256" key="1">
    <source>
        <dbReference type="ARBA" id="ARBA00023157"/>
    </source>
</evidence>
<evidence type="ECO:0000256" key="2">
    <source>
        <dbReference type="SAM" id="MobiDB-lite"/>
    </source>
</evidence>
<evidence type="ECO:0000313" key="5">
    <source>
        <dbReference type="EMBL" id="CAD7241372.1"/>
    </source>
</evidence>
<feature type="compositionally biased region" description="Polar residues" evidence="2">
    <location>
        <begin position="34"/>
        <end position="50"/>
    </location>
</feature>
<name>A0A7R8X239_9CRUS</name>
<feature type="region of interest" description="Disordered" evidence="2">
    <location>
        <begin position="26"/>
        <end position="50"/>
    </location>
</feature>
<dbReference type="PANTHER" id="PTHR24252">
    <property type="entry name" value="ACROSIN-RELATED"/>
    <property type="match status" value="1"/>
</dbReference>
<gene>
    <name evidence="5" type="ORF">DSTB1V02_LOCUS1365</name>
</gene>
<dbReference type="Gene3D" id="2.40.10.10">
    <property type="entry name" value="Trypsin-like serine proteases"/>
    <property type="match status" value="1"/>
</dbReference>
<reference evidence="5" key="1">
    <citation type="submission" date="2020-11" db="EMBL/GenBank/DDBJ databases">
        <authorList>
            <person name="Tran Van P."/>
        </authorList>
    </citation>
    <scope>NUCLEOTIDE SEQUENCE</scope>
</reference>
<feature type="region of interest" description="Disordered" evidence="2">
    <location>
        <begin position="98"/>
        <end position="134"/>
    </location>
</feature>
<feature type="chain" id="PRO_5036208997" description="Peptidase S1 domain-containing protein" evidence="3">
    <location>
        <begin position="22"/>
        <end position="439"/>
    </location>
</feature>
<dbReference type="InterPro" id="IPR001254">
    <property type="entry name" value="Trypsin_dom"/>
</dbReference>
<dbReference type="InterPro" id="IPR018114">
    <property type="entry name" value="TRYPSIN_HIS"/>
</dbReference>
<dbReference type="PRINTS" id="PR00722">
    <property type="entry name" value="CHYMOTRYPSIN"/>
</dbReference>
<accession>A0A7R8X239</accession>
<dbReference type="GO" id="GO:0004252">
    <property type="term" value="F:serine-type endopeptidase activity"/>
    <property type="evidence" value="ECO:0007669"/>
    <property type="project" value="InterPro"/>
</dbReference>
<keyword evidence="3" id="KW-0732">Signal</keyword>
<dbReference type="AlphaFoldDB" id="A0A7R8X239"/>
<dbReference type="EMBL" id="LR899645">
    <property type="protein sequence ID" value="CAD7241372.1"/>
    <property type="molecule type" value="Genomic_DNA"/>
</dbReference>